<dbReference type="InterPro" id="IPR029033">
    <property type="entry name" value="His_PPase_superfam"/>
</dbReference>
<name>A0A7H9B6E7_ZYGMR</name>
<dbReference type="InterPro" id="IPR000560">
    <property type="entry name" value="His_Pase_clade-2"/>
</dbReference>
<gene>
    <name evidence="2" type="ORF">HG535_0F06220</name>
</gene>
<dbReference type="KEGG" id="zmk:HG535_0F06220"/>
<dbReference type="CDD" id="cd07061">
    <property type="entry name" value="HP_HAP_like"/>
    <property type="match status" value="1"/>
</dbReference>
<accession>A0A7H9B6E7</accession>
<dbReference type="Pfam" id="PF00328">
    <property type="entry name" value="His_Phos_2"/>
    <property type="match status" value="1"/>
</dbReference>
<dbReference type="AlphaFoldDB" id="A0A7H9B6E7"/>
<dbReference type="GeneID" id="59237868"/>
<protein>
    <recommendedName>
        <fullName evidence="4">Acid phosphatase</fullName>
    </recommendedName>
</protein>
<evidence type="ECO:0000313" key="3">
    <source>
        <dbReference type="Proteomes" id="UP000509704"/>
    </source>
</evidence>
<dbReference type="Gene3D" id="3.40.50.1240">
    <property type="entry name" value="Phosphoglycerate mutase-like"/>
    <property type="match status" value="1"/>
</dbReference>
<evidence type="ECO:0000256" key="1">
    <source>
        <dbReference type="ARBA" id="ARBA00022801"/>
    </source>
</evidence>
<keyword evidence="3" id="KW-1185">Reference proteome</keyword>
<dbReference type="EMBL" id="CP058609">
    <property type="protein sequence ID" value="QLG74110.1"/>
    <property type="molecule type" value="Genomic_DNA"/>
</dbReference>
<dbReference type="RefSeq" id="XP_037145835.1">
    <property type="nucleotide sequence ID" value="XM_037289940.1"/>
</dbReference>
<dbReference type="PANTHER" id="PTHR20963">
    <property type="entry name" value="MULTIPLE INOSITOL POLYPHOSPHATE PHOSPHATASE-RELATED"/>
    <property type="match status" value="1"/>
</dbReference>
<dbReference type="OrthoDB" id="6509975at2759"/>
<dbReference type="GO" id="GO:0009277">
    <property type="term" value="C:fungal-type cell wall"/>
    <property type="evidence" value="ECO:0007669"/>
    <property type="project" value="TreeGrafter"/>
</dbReference>
<dbReference type="Proteomes" id="UP000509704">
    <property type="component" value="Chromosome 6"/>
</dbReference>
<reference evidence="2 3" key="1">
    <citation type="submission" date="2020-07" db="EMBL/GenBank/DDBJ databases">
        <title>The yeast mating-type switching endonuclease HO is a domesticated member of an unorthodox homing genetic element family.</title>
        <authorList>
            <person name="Coughlan A.Y."/>
            <person name="Lombardi L."/>
            <person name="Braun-Galleani S."/>
            <person name="Martos A.R."/>
            <person name="Galeote V."/>
            <person name="Bigey F."/>
            <person name="Dequin S."/>
            <person name="Byrne K.P."/>
            <person name="Wolfe K.H."/>
        </authorList>
    </citation>
    <scope>NUCLEOTIDE SEQUENCE [LARGE SCALE GENOMIC DNA]</scope>
    <source>
        <strain evidence="2 3">NRRL Y-6702</strain>
    </source>
</reference>
<dbReference type="PANTHER" id="PTHR20963:SF18">
    <property type="entry name" value="ACID PHOSPHATASE PHO11-RELATED"/>
    <property type="match status" value="1"/>
</dbReference>
<dbReference type="SUPFAM" id="SSF53254">
    <property type="entry name" value="Phosphoglycerate mutase-like"/>
    <property type="match status" value="1"/>
</dbReference>
<sequence length="403" mass="45524">MGIANILTGLASVAAISNAAAIKQHGFTDLEKIGTQEALFPFLGGSAPHFSYPFDYGIPKEIPDVCEMNQVQLFARHGERYPTVNSGRRILQTYYKLMNYTRDFNSSLSFLDADYEFFIQDQDNLEEETTMKNSLNPLNPYTGEMDAKRHGREFLDQYEELIADTPDFAVFTSNSKRCHDTAQFFIDALGNDYNVSLQVLDEDASSGANTLTPRHSCAKFNEDENEDYLATYSHDYLSNLSKRLNAENRGLNLTRSDASNLFNWCSYELNVRGYSYMCDVFTEEELIHYSYQDDLESYYENGNGNSLGATAGAVLFNASVELLKESRELDQKAWLSFTHDSDLINYIAAVGLFDDGNRLNTSSIPFRDHVSVNPGLYLKVREFIPNSFRAPTKLTSGMLSTML</sequence>
<evidence type="ECO:0008006" key="4">
    <source>
        <dbReference type="Google" id="ProtNLM"/>
    </source>
</evidence>
<proteinExistence type="predicted"/>
<organism evidence="2 3">
    <name type="scientific">Zygotorulaspora mrakii</name>
    <name type="common">Zygosaccharomyces mrakii</name>
    <dbReference type="NCBI Taxonomy" id="42260"/>
    <lineage>
        <taxon>Eukaryota</taxon>
        <taxon>Fungi</taxon>
        <taxon>Dikarya</taxon>
        <taxon>Ascomycota</taxon>
        <taxon>Saccharomycotina</taxon>
        <taxon>Saccharomycetes</taxon>
        <taxon>Saccharomycetales</taxon>
        <taxon>Saccharomycetaceae</taxon>
        <taxon>Zygotorulaspora</taxon>
    </lineage>
</organism>
<dbReference type="GO" id="GO:0003993">
    <property type="term" value="F:acid phosphatase activity"/>
    <property type="evidence" value="ECO:0007669"/>
    <property type="project" value="TreeGrafter"/>
</dbReference>
<evidence type="ECO:0000313" key="2">
    <source>
        <dbReference type="EMBL" id="QLG74110.1"/>
    </source>
</evidence>
<keyword evidence="1" id="KW-0378">Hydrolase</keyword>